<dbReference type="SUPFAM" id="SSF53613">
    <property type="entry name" value="Ribokinase-like"/>
    <property type="match status" value="1"/>
</dbReference>
<name>A0A317ZG31_9BACT</name>
<dbReference type="Pfam" id="PF25270">
    <property type="entry name" value="Khk"/>
    <property type="match status" value="1"/>
</dbReference>
<dbReference type="InterPro" id="IPR029056">
    <property type="entry name" value="Ribokinase-like"/>
</dbReference>
<dbReference type="InterPro" id="IPR057621">
    <property type="entry name" value="Khk_prokaryotic"/>
</dbReference>
<protein>
    <submittedName>
        <fullName evidence="1">Uncharacterized protein</fullName>
    </submittedName>
</protein>
<comment type="caution">
    <text evidence="1">The sequence shown here is derived from an EMBL/GenBank/DDBJ whole genome shotgun (WGS) entry which is preliminary data.</text>
</comment>
<keyword evidence="2" id="KW-1185">Reference proteome</keyword>
<dbReference type="AlphaFoldDB" id="A0A317ZG31"/>
<proteinExistence type="predicted"/>
<dbReference type="PROSITE" id="PS51257">
    <property type="entry name" value="PROKAR_LIPOPROTEIN"/>
    <property type="match status" value="1"/>
</dbReference>
<dbReference type="Proteomes" id="UP000247099">
    <property type="component" value="Unassembled WGS sequence"/>
</dbReference>
<gene>
    <name evidence="1" type="ORF">DDZ13_09365</name>
</gene>
<dbReference type="OrthoDB" id="787163at2"/>
<dbReference type="GO" id="GO:0003824">
    <property type="term" value="F:catalytic activity"/>
    <property type="evidence" value="ECO:0007669"/>
    <property type="project" value="UniProtKB-ARBA"/>
</dbReference>
<evidence type="ECO:0000313" key="1">
    <source>
        <dbReference type="EMBL" id="PXA03842.1"/>
    </source>
</evidence>
<evidence type="ECO:0000313" key="2">
    <source>
        <dbReference type="Proteomes" id="UP000247099"/>
    </source>
</evidence>
<dbReference type="RefSeq" id="WP_110131198.1">
    <property type="nucleotide sequence ID" value="NZ_QHJQ01000006.1"/>
</dbReference>
<dbReference type="EMBL" id="QHJQ01000006">
    <property type="protein sequence ID" value="PXA03842.1"/>
    <property type="molecule type" value="Genomic_DNA"/>
</dbReference>
<reference evidence="1 2" key="1">
    <citation type="submission" date="2018-05" db="EMBL/GenBank/DDBJ databases">
        <title>Coraliomargarita sinensis sp. nov., isolated from a marine solar saltern.</title>
        <authorList>
            <person name="Zhou L.Y."/>
        </authorList>
    </citation>
    <scope>NUCLEOTIDE SEQUENCE [LARGE SCALE GENOMIC DNA]</scope>
    <source>
        <strain evidence="1 2">WN38</strain>
    </source>
</reference>
<dbReference type="InParanoid" id="A0A317ZG31"/>
<accession>A0A317ZG31</accession>
<sequence length="366" mass="40375">MSAIMQKYVDYINNFNGNILLGCDGFVDETYEIVEERRSQTDYTAMPKLKNFGELLVERADGGVGVELVWKRRCEGGCGINTGRIAACLGIKPILPGLYGDKEIDPAFEEFRDSCEILSLGDPALTIALEFPDGKVLMSDLKAVSNLTWADVQQRLGEAKLKEIFKDLDILGLGYWSLTSNFDDIFKGFMAECEASGNFPGRMFFDFADIKKKSSEAFLKTLDLVQRYNDRVPLTFSLNEHEVFELFARIGVERPPLEPAAIAEALKVAREKIGFDELVVHTPDFGAASSAKDGEAYALQERQTEVVRLAGAGDSFNGGYLCASLGDLPLKERLVIANAATAFFVCNATGPTREQLIAQIEKAKDK</sequence>
<organism evidence="1 2">
    <name type="scientific">Coraliomargarita sinensis</name>
    <dbReference type="NCBI Taxonomy" id="2174842"/>
    <lineage>
        <taxon>Bacteria</taxon>
        <taxon>Pseudomonadati</taxon>
        <taxon>Verrucomicrobiota</taxon>
        <taxon>Opitutia</taxon>
        <taxon>Puniceicoccales</taxon>
        <taxon>Coraliomargaritaceae</taxon>
        <taxon>Coraliomargarita</taxon>
    </lineage>
</organism>
<dbReference type="Gene3D" id="3.40.1190.20">
    <property type="match status" value="1"/>
</dbReference>